<keyword evidence="1" id="KW-0472">Membrane</keyword>
<evidence type="ECO:0000256" key="1">
    <source>
        <dbReference type="SAM" id="Phobius"/>
    </source>
</evidence>
<name>A0A2T9YDH5_9FUNG</name>
<keyword evidence="4" id="KW-1185">Reference proteome</keyword>
<dbReference type="GO" id="GO:0016757">
    <property type="term" value="F:glycosyltransferase activity"/>
    <property type="evidence" value="ECO:0007669"/>
    <property type="project" value="TreeGrafter"/>
</dbReference>
<dbReference type="PANTHER" id="PTHR10963:SF68">
    <property type="entry name" value="GLYCOSIDASE CRH1-RELATED"/>
    <property type="match status" value="1"/>
</dbReference>
<dbReference type="EMBL" id="MBFR01000260">
    <property type="protein sequence ID" value="PVU90397.1"/>
    <property type="molecule type" value="Genomic_DNA"/>
</dbReference>
<feature type="domain" description="GH16" evidence="2">
    <location>
        <begin position="73"/>
        <end position="275"/>
    </location>
</feature>
<dbReference type="InterPro" id="IPR050546">
    <property type="entry name" value="Glycosyl_Hydrlase_16"/>
</dbReference>
<feature type="transmembrane region" description="Helical" evidence="1">
    <location>
        <begin position="7"/>
        <end position="26"/>
    </location>
</feature>
<organism evidence="3 4">
    <name type="scientific">Smittium simulii</name>
    <dbReference type="NCBI Taxonomy" id="133385"/>
    <lineage>
        <taxon>Eukaryota</taxon>
        <taxon>Fungi</taxon>
        <taxon>Fungi incertae sedis</taxon>
        <taxon>Zoopagomycota</taxon>
        <taxon>Kickxellomycotina</taxon>
        <taxon>Harpellomycetes</taxon>
        <taxon>Harpellales</taxon>
        <taxon>Legeriomycetaceae</taxon>
        <taxon>Smittium</taxon>
    </lineage>
</organism>
<dbReference type="SUPFAM" id="SSF49899">
    <property type="entry name" value="Concanavalin A-like lectins/glucanases"/>
    <property type="match status" value="1"/>
</dbReference>
<dbReference type="InterPro" id="IPR000757">
    <property type="entry name" value="Beta-glucanase-like"/>
</dbReference>
<dbReference type="GO" id="GO:0005975">
    <property type="term" value="P:carbohydrate metabolic process"/>
    <property type="evidence" value="ECO:0007669"/>
    <property type="project" value="InterPro"/>
</dbReference>
<dbReference type="Proteomes" id="UP000245383">
    <property type="component" value="Unassembled WGS sequence"/>
</dbReference>
<evidence type="ECO:0000313" key="4">
    <source>
        <dbReference type="Proteomes" id="UP000245383"/>
    </source>
</evidence>
<dbReference type="GO" id="GO:0031505">
    <property type="term" value="P:fungal-type cell wall organization"/>
    <property type="evidence" value="ECO:0007669"/>
    <property type="project" value="TreeGrafter"/>
</dbReference>
<dbReference type="OrthoDB" id="4781at2759"/>
<evidence type="ECO:0000259" key="2">
    <source>
        <dbReference type="PROSITE" id="PS51762"/>
    </source>
</evidence>
<comment type="caution">
    <text evidence="3">The sequence shown here is derived from an EMBL/GenBank/DDBJ whole genome shotgun (WGS) entry which is preliminary data.</text>
</comment>
<dbReference type="STRING" id="133385.A0A2T9YDH5"/>
<keyword evidence="1" id="KW-0812">Transmembrane</keyword>
<dbReference type="PANTHER" id="PTHR10963">
    <property type="entry name" value="GLYCOSYL HYDROLASE-RELATED"/>
    <property type="match status" value="1"/>
</dbReference>
<protein>
    <recommendedName>
        <fullName evidence="2">GH16 domain-containing protein</fullName>
    </recommendedName>
</protein>
<reference evidence="3 4" key="1">
    <citation type="journal article" date="2018" name="MBio">
        <title>Comparative Genomics Reveals the Core Gene Toolbox for the Fungus-Insect Symbiosis.</title>
        <authorList>
            <person name="Wang Y."/>
            <person name="Stata M."/>
            <person name="Wang W."/>
            <person name="Stajich J.E."/>
            <person name="White M.M."/>
            <person name="Moncalvo J.M."/>
        </authorList>
    </citation>
    <scope>NUCLEOTIDE SEQUENCE [LARGE SCALE GENOMIC DNA]</scope>
    <source>
        <strain evidence="3 4">SWE-8-4</strain>
    </source>
</reference>
<gene>
    <name evidence="3" type="ORF">BB561_004896</name>
</gene>
<dbReference type="InterPro" id="IPR013320">
    <property type="entry name" value="ConA-like_dom_sf"/>
</dbReference>
<dbReference type="PROSITE" id="PS51762">
    <property type="entry name" value="GH16_2"/>
    <property type="match status" value="1"/>
</dbReference>
<sequence>MRTNTKLCYLAFTTYTVFFSFVYSAAKYTGCDPNFEKLSQGSNTTEVIKKMYEYLNQGGTNKNNNNINNNSQVPKDSNTLPKYCQKVTTNFSSSSDLSLFNIEYCSQNVKLGKDGLQLDLTSECGTTLVYAQPFIKGKVEVVMKPAPGSGAVTALVLSGPPPSDEIDIEFVGISSDSMQSMFFVKGQRIDPLAKFHSISPIADLTLSFNTYAFEVTDNAVNWFLNGDLVRTLPKNNSLEFPGNTDNFRFGVWDGTNFPNFAGFIDYSSGIKSAFIKSISISPYC</sequence>
<dbReference type="GO" id="GO:0009277">
    <property type="term" value="C:fungal-type cell wall"/>
    <property type="evidence" value="ECO:0007669"/>
    <property type="project" value="TreeGrafter"/>
</dbReference>
<proteinExistence type="predicted"/>
<dbReference type="AlphaFoldDB" id="A0A2T9YDH5"/>
<dbReference type="GO" id="GO:0004553">
    <property type="term" value="F:hydrolase activity, hydrolyzing O-glycosyl compounds"/>
    <property type="evidence" value="ECO:0007669"/>
    <property type="project" value="InterPro"/>
</dbReference>
<accession>A0A2T9YDH5</accession>
<evidence type="ECO:0000313" key="3">
    <source>
        <dbReference type="EMBL" id="PVU90397.1"/>
    </source>
</evidence>
<dbReference type="Pfam" id="PF00722">
    <property type="entry name" value="Glyco_hydro_16"/>
    <property type="match status" value="1"/>
</dbReference>
<dbReference type="Gene3D" id="2.60.120.200">
    <property type="match status" value="1"/>
</dbReference>
<keyword evidence="1" id="KW-1133">Transmembrane helix</keyword>